<keyword evidence="3" id="KW-1185">Reference proteome</keyword>
<comment type="caution">
    <text evidence="2">The sequence shown here is derived from an EMBL/GenBank/DDBJ whole genome shotgun (WGS) entry which is preliminary data.</text>
</comment>
<dbReference type="EMBL" id="BMIR01000009">
    <property type="protein sequence ID" value="GGE42707.1"/>
    <property type="molecule type" value="Genomic_DNA"/>
</dbReference>
<evidence type="ECO:0000313" key="2">
    <source>
        <dbReference type="EMBL" id="GGE42707.1"/>
    </source>
</evidence>
<proteinExistence type="predicted"/>
<evidence type="ECO:0000256" key="1">
    <source>
        <dbReference type="SAM" id="MobiDB-lite"/>
    </source>
</evidence>
<evidence type="ECO:0000313" key="3">
    <source>
        <dbReference type="Proteomes" id="UP000628775"/>
    </source>
</evidence>
<dbReference type="Proteomes" id="UP000628775">
    <property type="component" value="Unassembled WGS sequence"/>
</dbReference>
<gene>
    <name evidence="2" type="ORF">GCM10011391_21870</name>
</gene>
<reference evidence="2" key="1">
    <citation type="journal article" date="2014" name="Int. J. Syst. Evol. Microbiol.">
        <title>Complete genome sequence of Corynebacterium casei LMG S-19264T (=DSM 44701T), isolated from a smear-ripened cheese.</title>
        <authorList>
            <consortium name="US DOE Joint Genome Institute (JGI-PGF)"/>
            <person name="Walter F."/>
            <person name="Albersmeier A."/>
            <person name="Kalinowski J."/>
            <person name="Ruckert C."/>
        </authorList>
    </citation>
    <scope>NUCLEOTIDE SEQUENCE</scope>
    <source>
        <strain evidence="2">CGMCC 1.15371</strain>
    </source>
</reference>
<sequence>MTPIFRRIFYSNAIHFISTMMFIGTKDRTFLTKASTKLTNKVRNLRKENESGGKFPNLEVSATKARDRVTNADSKGTKTGVKISKTP</sequence>
<reference evidence="2" key="2">
    <citation type="submission" date="2020-09" db="EMBL/GenBank/DDBJ databases">
        <authorList>
            <person name="Sun Q."/>
            <person name="Zhou Y."/>
        </authorList>
    </citation>
    <scope>NUCLEOTIDE SEQUENCE</scope>
    <source>
        <strain evidence="2">CGMCC 1.15371</strain>
    </source>
</reference>
<accession>A0A8J3DUD7</accession>
<dbReference type="RefSeq" id="WP_188693558.1">
    <property type="nucleotide sequence ID" value="NZ_BMIR01000009.1"/>
</dbReference>
<name>A0A8J3DUD7_9BACL</name>
<organism evidence="2 3">
    <name type="scientific">Pullulanibacillus camelliae</name>
    <dbReference type="NCBI Taxonomy" id="1707096"/>
    <lineage>
        <taxon>Bacteria</taxon>
        <taxon>Bacillati</taxon>
        <taxon>Bacillota</taxon>
        <taxon>Bacilli</taxon>
        <taxon>Bacillales</taxon>
        <taxon>Sporolactobacillaceae</taxon>
        <taxon>Pullulanibacillus</taxon>
    </lineage>
</organism>
<feature type="region of interest" description="Disordered" evidence="1">
    <location>
        <begin position="63"/>
        <end position="87"/>
    </location>
</feature>
<protein>
    <submittedName>
        <fullName evidence="2">Uncharacterized protein</fullName>
    </submittedName>
</protein>
<dbReference type="AlphaFoldDB" id="A0A8J3DUD7"/>